<accession>A0A8H3BKN1</accession>
<dbReference type="AlphaFoldDB" id="A0A8H3BKN1"/>
<evidence type="ECO:0000313" key="3">
    <source>
        <dbReference type="Proteomes" id="UP000663846"/>
    </source>
</evidence>
<sequence length="807" mass="90321">MPPKPLPQAMGQFFRALDAPVGPPTSKTPAQLATEVTAEEERRTAALFKRLEGQRDKLLNQVGGNVDAFLKKVEAEVADHLDHSNPLTRRNHENAKICWATLLKMYKPLIPREAYWIRTVVQEFACPYILIRFKMTPGKDSDHVKAITVASWAGHLIFCIAHFTYDPVTQLKCGHELLTGQSGLYMSLMQTVKDLVFRYNLDRYVSGRYAILGKQELQLAIEYALLNSSSRGRGPRLQTICALLLHFGSGARPSSLAAIHKDMYMRLGDFKVFHVAFCRFDVHVNFKHFKGHYTTILGTQAKHVYKGLSKPTYGSAAHLNMMFIMIKAGGSDFVEPLKPTLADNLSHQVAALLTAIGIKGSAYGFRRGAPTELDVTAGASLAGLVLNHRDTTTVLHRHYSLGTATLDLLGLRLGEVDEPLQPGVEERLALNARLGAAVMIIASDLSSKSLESNDEAEQPNEKPGQINALSSRKAFEKLRKDEVVETMNESDQVQDLKDRIAQQWDFFLAPCRPGSALYKKYAGWSKVKQNVTKIAKEAAYKDALNKASPDVARAAQGAQQLLYGGYEGLFKLKQNTAKVVTRRMNRERADKTETPTTSNVDSAMSHFDQPSHILTEAVEYNTAPQNLVTDPSNNALAEVDIPLTELTDEQQELQQAVMSIGADEEEAEEEHLREGTKDVRAMLLRFAVAPIMADRAYRKQVLEDNGQVICRKCDRFPKYKQERHKFKDRSALNEHIPFHTEWHDLELRMHPKGGKSYGCPAMDCPKGFDSVKEVRIHCMSEKCPEQAGFLKMKEEDDMLRDARAQSD</sequence>
<protein>
    <submittedName>
        <fullName evidence="2">Uncharacterized protein</fullName>
    </submittedName>
</protein>
<proteinExistence type="predicted"/>
<reference evidence="2" key="1">
    <citation type="submission" date="2021-01" db="EMBL/GenBank/DDBJ databases">
        <authorList>
            <person name="Kaushik A."/>
        </authorList>
    </citation>
    <scope>NUCLEOTIDE SEQUENCE</scope>
    <source>
        <strain evidence="2">AG1-1C</strain>
    </source>
</reference>
<feature type="compositionally biased region" description="Basic and acidic residues" evidence="1">
    <location>
        <begin position="584"/>
        <end position="593"/>
    </location>
</feature>
<dbReference type="Proteomes" id="UP000663846">
    <property type="component" value="Unassembled WGS sequence"/>
</dbReference>
<gene>
    <name evidence="2" type="ORF">RDB_LOCUS155587</name>
</gene>
<dbReference type="EMBL" id="CAJMWS010000679">
    <property type="protein sequence ID" value="CAE6458309.1"/>
    <property type="molecule type" value="Genomic_DNA"/>
</dbReference>
<organism evidence="2 3">
    <name type="scientific">Rhizoctonia solani</name>
    <dbReference type="NCBI Taxonomy" id="456999"/>
    <lineage>
        <taxon>Eukaryota</taxon>
        <taxon>Fungi</taxon>
        <taxon>Dikarya</taxon>
        <taxon>Basidiomycota</taxon>
        <taxon>Agaricomycotina</taxon>
        <taxon>Agaricomycetes</taxon>
        <taxon>Cantharellales</taxon>
        <taxon>Ceratobasidiaceae</taxon>
        <taxon>Rhizoctonia</taxon>
    </lineage>
</organism>
<feature type="region of interest" description="Disordered" evidence="1">
    <location>
        <begin position="584"/>
        <end position="604"/>
    </location>
</feature>
<name>A0A8H3BKN1_9AGAM</name>
<comment type="caution">
    <text evidence="2">The sequence shown here is derived from an EMBL/GenBank/DDBJ whole genome shotgun (WGS) entry which is preliminary data.</text>
</comment>
<evidence type="ECO:0000256" key="1">
    <source>
        <dbReference type="SAM" id="MobiDB-lite"/>
    </source>
</evidence>
<evidence type="ECO:0000313" key="2">
    <source>
        <dbReference type="EMBL" id="CAE6458309.1"/>
    </source>
</evidence>